<gene>
    <name evidence="2" type="ORF">OOZ53_22745</name>
</gene>
<reference evidence="2" key="1">
    <citation type="submission" date="2022-11" db="EMBL/GenBank/DDBJ databases">
        <title>Hoeflea poritis sp. nov., isolated from scleractinian coral Porites lutea.</title>
        <authorList>
            <person name="Zhang G."/>
            <person name="Wei Q."/>
            <person name="Cai L."/>
        </authorList>
    </citation>
    <scope>NUCLEOTIDE SEQUENCE</scope>
    <source>
        <strain evidence="2">E7-10</strain>
    </source>
</reference>
<name>A0ABT4VU12_9HYPH</name>
<accession>A0ABT4VU12</accession>
<proteinExistence type="predicted"/>
<sequence length="250" mass="27730">MNQAAPSTSIDDPKPLISPRLIRKIMIFVAIAGLATLALSIAGRWVGERIVMGGHSTDDTPVLLNVGENALALPANMLRFENQRKNGRYERIDAYFTWPGMEGYSRTNHRSFNQIENADQLVFLTLSGQTMPLDMSARLQPVYGRLTKKRAPMAETGLTVLEFDADSRYAGELLFVGERADQLPFVVRCLKGDNLPAGSRSCMRDVNIAPGLTMTYRFSRDLLPEWRKLDRAINGFVGQALKVGVKPVSS</sequence>
<keyword evidence="1" id="KW-0812">Transmembrane</keyword>
<evidence type="ECO:0000256" key="1">
    <source>
        <dbReference type="SAM" id="Phobius"/>
    </source>
</evidence>
<keyword evidence="1" id="KW-0472">Membrane</keyword>
<organism evidence="2 3">
    <name type="scientific">Hoeflea poritis</name>
    <dbReference type="NCBI Taxonomy" id="2993659"/>
    <lineage>
        <taxon>Bacteria</taxon>
        <taxon>Pseudomonadati</taxon>
        <taxon>Pseudomonadota</taxon>
        <taxon>Alphaproteobacteria</taxon>
        <taxon>Hyphomicrobiales</taxon>
        <taxon>Rhizobiaceae</taxon>
        <taxon>Hoeflea</taxon>
    </lineage>
</organism>
<dbReference type="Proteomes" id="UP001148313">
    <property type="component" value="Unassembled WGS sequence"/>
</dbReference>
<evidence type="ECO:0008006" key="4">
    <source>
        <dbReference type="Google" id="ProtNLM"/>
    </source>
</evidence>
<dbReference type="RefSeq" id="WP_271092050.1">
    <property type="nucleotide sequence ID" value="NZ_JAPJZH010000020.1"/>
</dbReference>
<protein>
    <recommendedName>
        <fullName evidence="4">Transmembrane anchored protein</fullName>
    </recommendedName>
</protein>
<evidence type="ECO:0000313" key="2">
    <source>
        <dbReference type="EMBL" id="MDA4848193.1"/>
    </source>
</evidence>
<keyword evidence="3" id="KW-1185">Reference proteome</keyword>
<feature type="transmembrane region" description="Helical" evidence="1">
    <location>
        <begin position="25"/>
        <end position="46"/>
    </location>
</feature>
<evidence type="ECO:0000313" key="3">
    <source>
        <dbReference type="Proteomes" id="UP001148313"/>
    </source>
</evidence>
<comment type="caution">
    <text evidence="2">The sequence shown here is derived from an EMBL/GenBank/DDBJ whole genome shotgun (WGS) entry which is preliminary data.</text>
</comment>
<keyword evidence="1" id="KW-1133">Transmembrane helix</keyword>
<dbReference type="EMBL" id="JAPJZH010000020">
    <property type="protein sequence ID" value="MDA4848193.1"/>
    <property type="molecule type" value="Genomic_DNA"/>
</dbReference>